<dbReference type="AlphaFoldDB" id="A0A5B7GJK3"/>
<evidence type="ECO:0000313" key="1">
    <source>
        <dbReference type="EMBL" id="MPC56694.1"/>
    </source>
</evidence>
<reference evidence="1 2" key="1">
    <citation type="submission" date="2019-05" db="EMBL/GenBank/DDBJ databases">
        <title>Another draft genome of Portunus trituberculatus and its Hox gene families provides insights of decapod evolution.</title>
        <authorList>
            <person name="Jeong J.-H."/>
            <person name="Song I."/>
            <person name="Kim S."/>
            <person name="Choi T."/>
            <person name="Kim D."/>
            <person name="Ryu S."/>
            <person name="Kim W."/>
        </authorList>
    </citation>
    <scope>NUCLEOTIDE SEQUENCE [LARGE SCALE GENOMIC DNA]</scope>
    <source>
        <tissue evidence="1">Muscle</tissue>
    </source>
</reference>
<keyword evidence="2" id="KW-1185">Reference proteome</keyword>
<comment type="caution">
    <text evidence="1">The sequence shown here is derived from an EMBL/GenBank/DDBJ whole genome shotgun (WGS) entry which is preliminary data.</text>
</comment>
<gene>
    <name evidence="1" type="ORF">E2C01_050659</name>
</gene>
<protein>
    <submittedName>
        <fullName evidence="1">Uncharacterized protein</fullName>
    </submittedName>
</protein>
<organism evidence="1 2">
    <name type="scientific">Portunus trituberculatus</name>
    <name type="common">Swimming crab</name>
    <name type="synonym">Neptunus trituberculatus</name>
    <dbReference type="NCBI Taxonomy" id="210409"/>
    <lineage>
        <taxon>Eukaryota</taxon>
        <taxon>Metazoa</taxon>
        <taxon>Ecdysozoa</taxon>
        <taxon>Arthropoda</taxon>
        <taxon>Crustacea</taxon>
        <taxon>Multicrustacea</taxon>
        <taxon>Malacostraca</taxon>
        <taxon>Eumalacostraca</taxon>
        <taxon>Eucarida</taxon>
        <taxon>Decapoda</taxon>
        <taxon>Pleocyemata</taxon>
        <taxon>Brachyura</taxon>
        <taxon>Eubrachyura</taxon>
        <taxon>Portunoidea</taxon>
        <taxon>Portunidae</taxon>
        <taxon>Portuninae</taxon>
        <taxon>Portunus</taxon>
    </lineage>
</organism>
<sequence length="61" mass="7108">MLIPHPSPPPYPHNLKPHHRHQLQLLSCTVHSPTQPRLSLQITINCHHNNKVLIELLRSHH</sequence>
<accession>A0A5B7GJK3</accession>
<dbReference type="Proteomes" id="UP000324222">
    <property type="component" value="Unassembled WGS sequence"/>
</dbReference>
<evidence type="ECO:0000313" key="2">
    <source>
        <dbReference type="Proteomes" id="UP000324222"/>
    </source>
</evidence>
<name>A0A5B7GJK3_PORTR</name>
<dbReference type="EMBL" id="VSRR010014169">
    <property type="protein sequence ID" value="MPC56694.1"/>
    <property type="molecule type" value="Genomic_DNA"/>
</dbReference>
<proteinExistence type="predicted"/>